<dbReference type="Pfam" id="PF02366">
    <property type="entry name" value="PMT"/>
    <property type="match status" value="1"/>
</dbReference>
<evidence type="ECO:0000256" key="11">
    <source>
        <dbReference type="ARBA" id="ARBA00023136"/>
    </source>
</evidence>
<keyword evidence="9 14" id="KW-0256">Endoplasmic reticulum</keyword>
<gene>
    <name evidence="17" type="ORF">BCR35DRAFT_301428</name>
</gene>
<reference evidence="17 18" key="1">
    <citation type="submission" date="2016-07" db="EMBL/GenBank/DDBJ databases">
        <title>Pervasive Adenine N6-methylation of Active Genes in Fungi.</title>
        <authorList>
            <consortium name="DOE Joint Genome Institute"/>
            <person name="Mondo S.J."/>
            <person name="Dannebaum R.O."/>
            <person name="Kuo R.C."/>
            <person name="Labutti K."/>
            <person name="Haridas S."/>
            <person name="Kuo A."/>
            <person name="Salamov A."/>
            <person name="Ahrendt S.R."/>
            <person name="Lipzen A."/>
            <person name="Sullivan W."/>
            <person name="Andreopoulos W.B."/>
            <person name="Clum A."/>
            <person name="Lindquist E."/>
            <person name="Daum C."/>
            <person name="Ramamoorthy G.K."/>
            <person name="Gryganskyi A."/>
            <person name="Culley D."/>
            <person name="Magnuson J.K."/>
            <person name="James T.Y."/>
            <person name="O'Malley M.A."/>
            <person name="Stajich J.E."/>
            <person name="Spatafora J.W."/>
            <person name="Visel A."/>
            <person name="Grigoriev I.V."/>
        </authorList>
    </citation>
    <scope>NUCLEOTIDE SEQUENCE [LARGE SCALE GENOMIC DNA]</scope>
    <source>
        <strain evidence="17 18">62-1032</strain>
    </source>
</reference>
<evidence type="ECO:0000256" key="6">
    <source>
        <dbReference type="ARBA" id="ARBA00022679"/>
    </source>
</evidence>
<feature type="compositionally biased region" description="Low complexity" evidence="15">
    <location>
        <begin position="19"/>
        <end position="29"/>
    </location>
</feature>
<dbReference type="InterPro" id="IPR016093">
    <property type="entry name" value="MIR_motif"/>
</dbReference>
<feature type="transmembrane region" description="Helical" evidence="14">
    <location>
        <begin position="344"/>
        <end position="375"/>
    </location>
</feature>
<evidence type="ECO:0000256" key="12">
    <source>
        <dbReference type="ARBA" id="ARBA00045085"/>
    </source>
</evidence>
<dbReference type="UniPathway" id="UPA00378"/>
<comment type="similarity">
    <text evidence="3 14">Belongs to the glycosyltransferase 39 family.</text>
</comment>
<dbReference type="FunFam" id="2.80.10.50:FF:000012">
    <property type="entry name" value="Protein O-mannosyl-transferase 1"/>
    <property type="match status" value="1"/>
</dbReference>
<dbReference type="FunCoup" id="A0A1Y2FX92">
    <property type="interactions" value="251"/>
</dbReference>
<feature type="compositionally biased region" description="Basic and acidic residues" evidence="15">
    <location>
        <begin position="92"/>
        <end position="109"/>
    </location>
</feature>
<evidence type="ECO:0000256" key="7">
    <source>
        <dbReference type="ARBA" id="ARBA00022692"/>
    </source>
</evidence>
<dbReference type="PROSITE" id="PS50919">
    <property type="entry name" value="MIR"/>
    <property type="match status" value="3"/>
</dbReference>
<evidence type="ECO:0000256" key="9">
    <source>
        <dbReference type="ARBA" id="ARBA00022824"/>
    </source>
</evidence>
<dbReference type="InterPro" id="IPR027005">
    <property type="entry name" value="PMT-like"/>
</dbReference>
<dbReference type="InterPro" id="IPR036300">
    <property type="entry name" value="MIR_dom_sf"/>
</dbReference>
<dbReference type="SMART" id="SM00472">
    <property type="entry name" value="MIR"/>
    <property type="match status" value="3"/>
</dbReference>
<evidence type="ECO:0000259" key="16">
    <source>
        <dbReference type="PROSITE" id="PS50919"/>
    </source>
</evidence>
<evidence type="ECO:0000256" key="3">
    <source>
        <dbReference type="ARBA" id="ARBA00007222"/>
    </source>
</evidence>
<feature type="domain" description="MIR" evidence="16">
    <location>
        <begin position="517"/>
        <end position="573"/>
    </location>
</feature>
<keyword evidence="5 14" id="KW-0328">Glycosyltransferase</keyword>
<dbReference type="GO" id="GO:0004169">
    <property type="term" value="F:dolichyl-phosphate-mannose-protein mannosyltransferase activity"/>
    <property type="evidence" value="ECO:0007669"/>
    <property type="project" value="UniProtKB-UniRule"/>
</dbReference>
<dbReference type="Gene3D" id="2.80.10.50">
    <property type="match status" value="1"/>
</dbReference>
<feature type="region of interest" description="Disordered" evidence="15">
    <location>
        <begin position="1"/>
        <end position="152"/>
    </location>
</feature>
<dbReference type="InParanoid" id="A0A1Y2FX92"/>
<dbReference type="EC" id="2.4.1.109" evidence="4 14"/>
<feature type="transmembrane region" description="Helical" evidence="14">
    <location>
        <begin position="819"/>
        <end position="836"/>
    </location>
</feature>
<evidence type="ECO:0000256" key="14">
    <source>
        <dbReference type="RuleBase" id="RU367007"/>
    </source>
</evidence>
<evidence type="ECO:0000256" key="13">
    <source>
        <dbReference type="ARBA" id="ARBA00045102"/>
    </source>
</evidence>
<keyword evidence="7 14" id="KW-0812">Transmembrane</keyword>
<feature type="compositionally biased region" description="Basic and acidic residues" evidence="15">
    <location>
        <begin position="143"/>
        <end position="152"/>
    </location>
</feature>
<dbReference type="EMBL" id="MCGR01000009">
    <property type="protein sequence ID" value="ORY88645.1"/>
    <property type="molecule type" value="Genomic_DNA"/>
</dbReference>
<dbReference type="Pfam" id="PF16192">
    <property type="entry name" value="PMT_4TMC"/>
    <property type="match status" value="1"/>
</dbReference>
<feature type="transmembrane region" description="Helical" evidence="14">
    <location>
        <begin position="713"/>
        <end position="738"/>
    </location>
</feature>
<feature type="non-terminal residue" evidence="17">
    <location>
        <position position="863"/>
    </location>
</feature>
<evidence type="ECO:0000256" key="10">
    <source>
        <dbReference type="ARBA" id="ARBA00022989"/>
    </source>
</evidence>
<comment type="pathway">
    <text evidence="2 14">Protein modification; protein glycosylation.</text>
</comment>
<dbReference type="CDD" id="cd23284">
    <property type="entry name" value="beta-trefoil_MIR_PMT2-like"/>
    <property type="match status" value="1"/>
</dbReference>
<feature type="transmembrane region" description="Helical" evidence="14">
    <location>
        <begin position="395"/>
        <end position="416"/>
    </location>
</feature>
<feature type="domain" description="MIR" evidence="16">
    <location>
        <begin position="584"/>
        <end position="642"/>
    </location>
</feature>
<feature type="transmembrane region" description="Helical" evidence="14">
    <location>
        <begin position="303"/>
        <end position="332"/>
    </location>
</feature>
<protein>
    <recommendedName>
        <fullName evidence="4 14">Dolichyl-phosphate-mannose--protein mannosyltransferase</fullName>
        <ecNumber evidence="4 14">2.4.1.109</ecNumber>
    </recommendedName>
</protein>
<comment type="catalytic activity">
    <reaction evidence="13 14">
        <text>a di-trans,poly-cis-dolichyl beta-D-mannosyl phosphate + L-seryl-[protein] = 3-O-(alpha-D-mannosyl)-L-seryl-[protein] + a di-trans,poly-cis-dolichyl phosphate + H(+)</text>
        <dbReference type="Rhea" id="RHEA:17377"/>
        <dbReference type="Rhea" id="RHEA-COMP:9863"/>
        <dbReference type="Rhea" id="RHEA-COMP:13546"/>
        <dbReference type="Rhea" id="RHEA-COMP:19498"/>
        <dbReference type="Rhea" id="RHEA-COMP:19501"/>
        <dbReference type="ChEBI" id="CHEBI:15378"/>
        <dbReference type="ChEBI" id="CHEBI:29999"/>
        <dbReference type="ChEBI" id="CHEBI:57683"/>
        <dbReference type="ChEBI" id="CHEBI:58211"/>
        <dbReference type="ChEBI" id="CHEBI:137321"/>
        <dbReference type="EC" id="2.4.1.109"/>
    </reaction>
</comment>
<dbReference type="Proteomes" id="UP000193467">
    <property type="component" value="Unassembled WGS sequence"/>
</dbReference>
<feature type="compositionally biased region" description="Polar residues" evidence="15">
    <location>
        <begin position="1"/>
        <end position="18"/>
    </location>
</feature>
<accession>A0A1Y2FX92</accession>
<dbReference type="PANTHER" id="PTHR10050:SF46">
    <property type="entry name" value="PROTEIN O-MANNOSYL-TRANSFERASE 2"/>
    <property type="match status" value="1"/>
</dbReference>
<feature type="transmembrane region" description="Helical" evidence="14">
    <location>
        <begin position="265"/>
        <end position="283"/>
    </location>
</feature>
<evidence type="ECO:0000256" key="2">
    <source>
        <dbReference type="ARBA" id="ARBA00004922"/>
    </source>
</evidence>
<name>A0A1Y2FX92_9BASI</name>
<dbReference type="Pfam" id="PF02815">
    <property type="entry name" value="MIR"/>
    <property type="match status" value="1"/>
</dbReference>
<dbReference type="PANTHER" id="PTHR10050">
    <property type="entry name" value="DOLICHYL-PHOSPHATE-MANNOSE--PROTEIN MANNOSYLTRANSFERASE"/>
    <property type="match status" value="1"/>
</dbReference>
<sequence>MSFPSASSHLHINTNTANTRPSRSASPSPTRDRDWVDVYAPNEAGLPLYKARTSNNPQQPMEVIDSSTARRRGGGPVVDAFAQPSSASDDEEARRRAEEEEDDGGKGEKSSWPVTGIGMEEQFNQTIKPSGRREFEAVGTGRKGKDGGKWDKLIPERRPAATWTAVLREVAQDIKPHIPLIVYTFLSLFTRLYRIGANNSVVWDEAHFGKFGAFYLNRTFFFDVHPPLGKMLVGLAGALTGFNGSFDYPSGAVYPEHVPYRAMRVLLALPGIAMVPLAWGTAVELRFSKWSQHIVTLMTLCDLAWLVISRFVLLDSMLLFFTFTTVYFLACFNNQQRRPFEEEWWVFLALTGISIGCVASVKWVGLFVTALVGIYTAEDLWNKFGDLKMPLRTYIRHWIARILCLIVIPFCTYALCFKIHFLILNRSGGGDSQMSSLFQAHLEGNDFARNPLEPAFGSKLTLKNMGYGGGLLHSHVQTYPVGSQQQQVTCYHYKDENNEWIVTPTWEADPIDPNGDIVHLKHGDTMRLVHASTGRNLHSHAVVAPVSKLNNEVSAYGNATVGDSNDYWVVEVVDDFLRGSRTKFERIHSLSTRLRFKHLNSGCYLVASNAILPQWGFKQVEVSCDKNNNPKDEHTYWNIESHWNDRLPAGDQKLYRSPFFRDFWHLNVAMMTSNNALVPDADKEDTIASGPFEWPFLWNGMRMNGWQDNGIKYYLLGNAVTWWMASASLAVWVGTIMWHLGRFQRKINDFAPGEWNQFLYVSKIAFGGWAFHYIPFLIMGRVTYLHHYLPTLWFSVIMVGFLLDHFVFKSRRWTLRTKWIVFTLVAGAVVGTFLWFRECAWVSRDRQGSQASQVEEELEHLRL</sequence>
<keyword evidence="8" id="KW-0677">Repeat</keyword>
<evidence type="ECO:0000256" key="15">
    <source>
        <dbReference type="SAM" id="MobiDB-lite"/>
    </source>
</evidence>
<evidence type="ECO:0000256" key="8">
    <source>
        <dbReference type="ARBA" id="ARBA00022737"/>
    </source>
</evidence>
<keyword evidence="6 14" id="KW-0808">Transferase</keyword>
<evidence type="ECO:0000313" key="17">
    <source>
        <dbReference type="EMBL" id="ORY88645.1"/>
    </source>
</evidence>
<dbReference type="InterPro" id="IPR032421">
    <property type="entry name" value="PMT_4TMC"/>
</dbReference>
<comment type="catalytic activity">
    <reaction evidence="12 14">
        <text>a di-trans,poly-cis-dolichyl beta-D-mannosyl phosphate + L-threonyl-[protein] = 3-O-(alpha-D-mannosyl)-L-threonyl-[protein] + a di-trans,poly-cis-dolichyl phosphate + H(+)</text>
        <dbReference type="Rhea" id="RHEA:53396"/>
        <dbReference type="Rhea" id="RHEA-COMP:11060"/>
        <dbReference type="Rhea" id="RHEA-COMP:13547"/>
        <dbReference type="Rhea" id="RHEA-COMP:19498"/>
        <dbReference type="Rhea" id="RHEA-COMP:19501"/>
        <dbReference type="ChEBI" id="CHEBI:15378"/>
        <dbReference type="ChEBI" id="CHEBI:30013"/>
        <dbReference type="ChEBI" id="CHEBI:57683"/>
        <dbReference type="ChEBI" id="CHEBI:58211"/>
        <dbReference type="ChEBI" id="CHEBI:137323"/>
        <dbReference type="EC" id="2.4.1.109"/>
    </reaction>
</comment>
<dbReference type="STRING" id="106004.A0A1Y2FX92"/>
<organism evidence="17 18">
    <name type="scientific">Leucosporidium creatinivorum</name>
    <dbReference type="NCBI Taxonomy" id="106004"/>
    <lineage>
        <taxon>Eukaryota</taxon>
        <taxon>Fungi</taxon>
        <taxon>Dikarya</taxon>
        <taxon>Basidiomycota</taxon>
        <taxon>Pucciniomycotina</taxon>
        <taxon>Microbotryomycetes</taxon>
        <taxon>Leucosporidiales</taxon>
        <taxon>Leucosporidium</taxon>
    </lineage>
</organism>
<feature type="transmembrane region" description="Helical" evidence="14">
    <location>
        <begin position="788"/>
        <end position="807"/>
    </location>
</feature>
<evidence type="ECO:0000256" key="4">
    <source>
        <dbReference type="ARBA" id="ARBA00012839"/>
    </source>
</evidence>
<keyword evidence="10 14" id="KW-1133">Transmembrane helix</keyword>
<dbReference type="GO" id="GO:0005789">
    <property type="term" value="C:endoplasmic reticulum membrane"/>
    <property type="evidence" value="ECO:0007669"/>
    <property type="project" value="UniProtKB-SubCell"/>
</dbReference>
<evidence type="ECO:0000256" key="5">
    <source>
        <dbReference type="ARBA" id="ARBA00022676"/>
    </source>
</evidence>
<dbReference type="OrthoDB" id="292747at2759"/>
<comment type="subcellular location">
    <subcellularLocation>
        <location evidence="1 14">Endoplasmic reticulum membrane</location>
        <topology evidence="1 14">Multi-pass membrane protein</topology>
    </subcellularLocation>
</comment>
<comment type="caution">
    <text evidence="17">The sequence shown here is derived from an EMBL/GenBank/DDBJ whole genome shotgun (WGS) entry which is preliminary data.</text>
</comment>
<feature type="transmembrane region" description="Helical" evidence="14">
    <location>
        <begin position="758"/>
        <end position="776"/>
    </location>
</feature>
<proteinExistence type="inferred from homology"/>
<dbReference type="AlphaFoldDB" id="A0A1Y2FX92"/>
<keyword evidence="18" id="KW-1185">Reference proteome</keyword>
<dbReference type="SUPFAM" id="SSF82109">
    <property type="entry name" value="MIR domain"/>
    <property type="match status" value="1"/>
</dbReference>
<comment type="function">
    <text evidence="14">Transfers mannose from Dol-P-mannose to Ser or Thr residues on proteins.</text>
</comment>
<feature type="domain" description="MIR" evidence="16">
    <location>
        <begin position="451"/>
        <end position="505"/>
    </location>
</feature>
<evidence type="ECO:0000313" key="18">
    <source>
        <dbReference type="Proteomes" id="UP000193467"/>
    </source>
</evidence>
<dbReference type="InterPro" id="IPR003342">
    <property type="entry name" value="ArnT-like_N"/>
</dbReference>
<keyword evidence="11 14" id="KW-0472">Membrane</keyword>
<evidence type="ECO:0000256" key="1">
    <source>
        <dbReference type="ARBA" id="ARBA00004477"/>
    </source>
</evidence>